<dbReference type="Proteomes" id="UP001054889">
    <property type="component" value="Unassembled WGS sequence"/>
</dbReference>
<feature type="compositionally biased region" description="Basic and acidic residues" evidence="4">
    <location>
        <begin position="15"/>
        <end position="28"/>
    </location>
</feature>
<feature type="compositionally biased region" description="Basic and acidic residues" evidence="4">
    <location>
        <begin position="67"/>
        <end position="76"/>
    </location>
</feature>
<evidence type="ECO:0000259" key="5">
    <source>
        <dbReference type="Pfam" id="PF13178"/>
    </source>
</evidence>
<feature type="compositionally biased region" description="Basic and acidic residues" evidence="4">
    <location>
        <begin position="384"/>
        <end position="401"/>
    </location>
</feature>
<evidence type="ECO:0000313" key="6">
    <source>
        <dbReference type="EMBL" id="GJM95221.1"/>
    </source>
</evidence>
<feature type="region of interest" description="Disordered" evidence="4">
    <location>
        <begin position="238"/>
        <end position="267"/>
    </location>
</feature>
<evidence type="ECO:0000256" key="1">
    <source>
        <dbReference type="ARBA" id="ARBA00022860"/>
    </source>
</evidence>
<dbReference type="InterPro" id="IPR000048">
    <property type="entry name" value="IQ_motif_EF-hand-BS"/>
</dbReference>
<organism evidence="6 7">
    <name type="scientific">Eleusine coracana subsp. coracana</name>
    <dbReference type="NCBI Taxonomy" id="191504"/>
    <lineage>
        <taxon>Eukaryota</taxon>
        <taxon>Viridiplantae</taxon>
        <taxon>Streptophyta</taxon>
        <taxon>Embryophyta</taxon>
        <taxon>Tracheophyta</taxon>
        <taxon>Spermatophyta</taxon>
        <taxon>Magnoliopsida</taxon>
        <taxon>Liliopsida</taxon>
        <taxon>Poales</taxon>
        <taxon>Poaceae</taxon>
        <taxon>PACMAD clade</taxon>
        <taxon>Chloridoideae</taxon>
        <taxon>Cynodonteae</taxon>
        <taxon>Eleusininae</taxon>
        <taxon>Eleusine</taxon>
    </lineage>
</organism>
<reference evidence="6" key="1">
    <citation type="journal article" date="2018" name="DNA Res.">
        <title>Multiple hybrid de novo genome assembly of finger millet, an orphan allotetraploid crop.</title>
        <authorList>
            <person name="Hatakeyama M."/>
            <person name="Aluri S."/>
            <person name="Balachadran M.T."/>
            <person name="Sivarajan S.R."/>
            <person name="Patrignani A."/>
            <person name="Gruter S."/>
            <person name="Poveda L."/>
            <person name="Shimizu-Inatsugi R."/>
            <person name="Baeten J."/>
            <person name="Francoijs K.J."/>
            <person name="Nataraja K.N."/>
            <person name="Reddy Y.A.N."/>
            <person name="Phadnis S."/>
            <person name="Ravikumar R.L."/>
            <person name="Schlapbach R."/>
            <person name="Sreeman S.M."/>
            <person name="Shimizu K.K."/>
        </authorList>
    </citation>
    <scope>NUCLEOTIDE SEQUENCE</scope>
</reference>
<feature type="region of interest" description="Disordered" evidence="4">
    <location>
        <begin position="325"/>
        <end position="404"/>
    </location>
</feature>
<dbReference type="Pfam" id="PF00612">
    <property type="entry name" value="IQ"/>
    <property type="match status" value="2"/>
</dbReference>
<dbReference type="AlphaFoldDB" id="A0AAV5CAT2"/>
<evidence type="ECO:0000256" key="2">
    <source>
        <dbReference type="ARBA" id="ARBA00024341"/>
    </source>
</evidence>
<evidence type="ECO:0000256" key="4">
    <source>
        <dbReference type="SAM" id="MobiDB-lite"/>
    </source>
</evidence>
<feature type="region of interest" description="Disordered" evidence="4">
    <location>
        <begin position="129"/>
        <end position="159"/>
    </location>
</feature>
<dbReference type="EMBL" id="BQKI01000005">
    <property type="protein sequence ID" value="GJM95221.1"/>
    <property type="molecule type" value="Genomic_DNA"/>
</dbReference>
<dbReference type="GO" id="GO:0005516">
    <property type="term" value="F:calmodulin binding"/>
    <property type="evidence" value="ECO:0007669"/>
    <property type="project" value="UniProtKB-KW"/>
</dbReference>
<proteinExistence type="inferred from homology"/>
<dbReference type="PANTHER" id="PTHR32295:SF141">
    <property type="entry name" value="OS12G0604500 PROTEIN"/>
    <property type="match status" value="1"/>
</dbReference>
<dbReference type="PANTHER" id="PTHR32295">
    <property type="entry name" value="IQ-DOMAIN 5-RELATED"/>
    <property type="match status" value="1"/>
</dbReference>
<dbReference type="CDD" id="cd23767">
    <property type="entry name" value="IQCD"/>
    <property type="match status" value="1"/>
</dbReference>
<keyword evidence="1" id="KW-0112">Calmodulin-binding</keyword>
<feature type="compositionally biased region" description="Low complexity" evidence="4">
    <location>
        <begin position="352"/>
        <end position="379"/>
    </location>
</feature>
<evidence type="ECO:0000256" key="3">
    <source>
        <dbReference type="ARBA" id="ARBA00024378"/>
    </source>
</evidence>
<comment type="subunit">
    <text evidence="3">Binds to multiple calmodulin (CaM) in the presence of Ca(2+) and CaM-like proteins.</text>
</comment>
<gene>
    <name evidence="6" type="primary">ga11931</name>
    <name evidence="6" type="ORF">PR202_ga11931</name>
</gene>
<reference evidence="6" key="2">
    <citation type="submission" date="2021-12" db="EMBL/GenBank/DDBJ databases">
        <title>Resequencing data analysis of finger millet.</title>
        <authorList>
            <person name="Hatakeyama M."/>
            <person name="Aluri S."/>
            <person name="Balachadran M.T."/>
            <person name="Sivarajan S.R."/>
            <person name="Poveda L."/>
            <person name="Shimizu-Inatsugi R."/>
            <person name="Schlapbach R."/>
            <person name="Sreeman S.M."/>
            <person name="Shimizu K.K."/>
        </authorList>
    </citation>
    <scope>NUCLEOTIDE SEQUENCE</scope>
</reference>
<dbReference type="Gene3D" id="1.20.5.190">
    <property type="match status" value="1"/>
</dbReference>
<protein>
    <recommendedName>
        <fullName evidence="5">DUF4005 domain-containing protein</fullName>
    </recommendedName>
</protein>
<sequence>MRRPGAGGLELGRPAAKELGRSGADGRVEQSASGRWVARVRAPFMGKAGRWFRSFTATGGRNKARKDRSEKQHADAESQSMSQPSAREKRRWSFLRRPAAAAGAEKVDADGASQSRCFSEAEARVMVVQEEPDQRAAAAVTLPPPASSERRRRSGDGDDEEVAAAVKIQSAFRSYVARKALCALRGMVRLQAMVRGQLVRRQASVALRRMQALVDAQMRARNERLRLLDLLGDDDAATTAAPQHARRSQRKPSEAVARSEEDDESVTKIVEVDDGHGAATAFARRGGSCYSTPLSLPPAKAELLYQQKALPSELTNASRTLSCRLDDASESSSRRKGYMANTQSSRAKARRSQSAPRQRRIAASESSTAASPSPSCSCSGRRRSSLDPHDLLSARHGRAPDLLRPCGPVRVELVAGAAASVPGSECGSSAWRD</sequence>
<comment type="caution">
    <text evidence="6">The sequence shown here is derived from an EMBL/GenBank/DDBJ whole genome shotgun (WGS) entry which is preliminary data.</text>
</comment>
<dbReference type="Pfam" id="PF13178">
    <property type="entry name" value="DUF4005"/>
    <property type="match status" value="1"/>
</dbReference>
<accession>A0AAV5CAT2</accession>
<name>A0AAV5CAT2_ELECO</name>
<feature type="region of interest" description="Disordered" evidence="4">
    <location>
        <begin position="51"/>
        <end position="94"/>
    </location>
</feature>
<dbReference type="InterPro" id="IPR025064">
    <property type="entry name" value="DUF4005"/>
</dbReference>
<keyword evidence="7" id="KW-1185">Reference proteome</keyword>
<evidence type="ECO:0000313" key="7">
    <source>
        <dbReference type="Proteomes" id="UP001054889"/>
    </source>
</evidence>
<dbReference type="PROSITE" id="PS50096">
    <property type="entry name" value="IQ"/>
    <property type="match status" value="2"/>
</dbReference>
<feature type="compositionally biased region" description="Gly residues" evidence="4">
    <location>
        <begin position="1"/>
        <end position="10"/>
    </location>
</feature>
<feature type="region of interest" description="Disordered" evidence="4">
    <location>
        <begin position="1"/>
        <end position="36"/>
    </location>
</feature>
<comment type="similarity">
    <text evidence="2">Belongs to the IQD family.</text>
</comment>
<feature type="domain" description="DUF4005" evidence="5">
    <location>
        <begin position="324"/>
        <end position="390"/>
    </location>
</feature>